<evidence type="ECO:0000256" key="3">
    <source>
        <dbReference type="ARBA" id="ARBA00022448"/>
    </source>
</evidence>
<feature type="domain" description="Multidrug resistance protein MdtA-like alpha-helical hairpin" evidence="9">
    <location>
        <begin position="105"/>
        <end position="173"/>
    </location>
</feature>
<dbReference type="PANTHER" id="PTHR30469">
    <property type="entry name" value="MULTIDRUG RESISTANCE PROTEIN MDTA"/>
    <property type="match status" value="1"/>
</dbReference>
<feature type="domain" description="Multidrug resistance protein MdtA-like beta-barrel" evidence="11">
    <location>
        <begin position="211"/>
        <end position="291"/>
    </location>
</feature>
<evidence type="ECO:0000259" key="10">
    <source>
        <dbReference type="Pfam" id="PF25917"/>
    </source>
</evidence>
<dbReference type="Gene3D" id="2.40.30.170">
    <property type="match status" value="1"/>
</dbReference>
<keyword evidence="8" id="KW-0732">Signal</keyword>
<evidence type="ECO:0000256" key="7">
    <source>
        <dbReference type="SAM" id="MobiDB-lite"/>
    </source>
</evidence>
<dbReference type="GO" id="GO:0030313">
    <property type="term" value="C:cell envelope"/>
    <property type="evidence" value="ECO:0007669"/>
    <property type="project" value="UniProtKB-SubCell"/>
</dbReference>
<evidence type="ECO:0000256" key="5">
    <source>
        <dbReference type="ARBA" id="ARBA00022519"/>
    </source>
</evidence>
<dbReference type="Pfam" id="PF25967">
    <property type="entry name" value="RND-MFP_C"/>
    <property type="match status" value="1"/>
</dbReference>
<evidence type="ECO:0000313" key="14">
    <source>
        <dbReference type="Proteomes" id="UP001055286"/>
    </source>
</evidence>
<dbReference type="Gene3D" id="2.40.420.20">
    <property type="match status" value="1"/>
</dbReference>
<evidence type="ECO:0000259" key="12">
    <source>
        <dbReference type="Pfam" id="PF25967"/>
    </source>
</evidence>
<dbReference type="Gene3D" id="1.10.287.470">
    <property type="entry name" value="Helix hairpin bin"/>
    <property type="match status" value="1"/>
</dbReference>
<dbReference type="SUPFAM" id="SSF111369">
    <property type="entry name" value="HlyD-like secretion proteins"/>
    <property type="match status" value="1"/>
</dbReference>
<dbReference type="AlphaFoldDB" id="A0AA37M330"/>
<dbReference type="InterPro" id="IPR058626">
    <property type="entry name" value="MdtA-like_b-barrel"/>
</dbReference>
<accession>A0AA37M330</accession>
<feature type="chain" id="PRO_5041391347" evidence="8">
    <location>
        <begin position="21"/>
        <end position="385"/>
    </location>
</feature>
<sequence>MPRWPTITLSGAGLAAIGLAALGTRPVPGPGEPAPAPVPVVTASVARGDVPLILTGIGTVQAFNEAVIRSQVTGILESVAFTEGQPVRRGDVLARIDPRLYQARLDQAEAQLARDQALLANQETNLHRDEPLLQRGFATDERVTGERARIAQTQGTLAADQAAVAEARTQLDFATLRAPFDGVTGLRLVDPGNVIRPTDPTGIVTLTQIQPISVVFTLPASDIPQVREALARGPVPTTVDDQSGTRRLDTGTLLLVNNRANTSSGTVQLKATFPNAQAQLWPGTFVNVRVTTSVVRGALTVPTDAVQQNDQGSFVFVVGADRRVSMRPVRIAQRVQGTALIASGLSSGETVVVQGQYRLTPGTPIVSAPASEVPDTTTASAGMLP</sequence>
<evidence type="ECO:0000259" key="11">
    <source>
        <dbReference type="Pfam" id="PF25944"/>
    </source>
</evidence>
<dbReference type="RefSeq" id="WP_238189879.1">
    <property type="nucleotide sequence ID" value="NZ_BPQJ01000003.1"/>
</dbReference>
<gene>
    <name evidence="13" type="primary">mdtA_1</name>
    <name evidence="13" type="ORF">MPEAHAMD_1005</name>
</gene>
<evidence type="ECO:0000313" key="13">
    <source>
        <dbReference type="EMBL" id="GJD60865.1"/>
    </source>
</evidence>
<dbReference type="Pfam" id="PF25944">
    <property type="entry name" value="Beta-barrel_RND"/>
    <property type="match status" value="1"/>
</dbReference>
<reference evidence="13" key="1">
    <citation type="journal article" date="2016" name="Front. Microbiol.">
        <title>Genome Sequence of the Piezophilic, Mesophilic Sulfate-Reducing Bacterium Desulfovibrio indicus J2T.</title>
        <authorList>
            <person name="Cao J."/>
            <person name="Maignien L."/>
            <person name="Shao Z."/>
            <person name="Alain K."/>
            <person name="Jebbar M."/>
        </authorList>
    </citation>
    <scope>NUCLEOTIDE SEQUENCE</scope>
    <source>
        <strain evidence="13">JCM 32048</strain>
    </source>
</reference>
<feature type="signal peptide" evidence="8">
    <location>
        <begin position="1"/>
        <end position="20"/>
    </location>
</feature>
<dbReference type="EMBL" id="BPQJ01000003">
    <property type="protein sequence ID" value="GJD60865.1"/>
    <property type="molecule type" value="Genomic_DNA"/>
</dbReference>
<keyword evidence="6" id="KW-0472">Membrane</keyword>
<keyword evidence="5" id="KW-0997">Cell inner membrane</keyword>
<dbReference type="InterPro" id="IPR058627">
    <property type="entry name" value="MdtA-like_C"/>
</dbReference>
<dbReference type="FunFam" id="2.40.420.20:FF:000001">
    <property type="entry name" value="Efflux RND transporter periplasmic adaptor subunit"/>
    <property type="match status" value="1"/>
</dbReference>
<evidence type="ECO:0000256" key="4">
    <source>
        <dbReference type="ARBA" id="ARBA00022475"/>
    </source>
</evidence>
<protein>
    <submittedName>
        <fullName evidence="13">Multidrug resistance protein MdtA</fullName>
    </submittedName>
</protein>
<feature type="domain" description="Multidrug resistance protein MdtA-like C-terminal permuted SH3" evidence="12">
    <location>
        <begin position="298"/>
        <end position="355"/>
    </location>
</feature>
<keyword evidence="4" id="KW-1003">Cell membrane</keyword>
<keyword evidence="3" id="KW-0813">Transport</keyword>
<reference evidence="13" key="2">
    <citation type="submission" date="2021-08" db="EMBL/GenBank/DDBJ databases">
        <authorList>
            <person name="Tani A."/>
            <person name="Ola A."/>
            <person name="Ogura Y."/>
            <person name="Katsura K."/>
            <person name="Hayashi T."/>
        </authorList>
    </citation>
    <scope>NUCLEOTIDE SEQUENCE</scope>
    <source>
        <strain evidence="13">JCM 32048</strain>
    </source>
</reference>
<dbReference type="GO" id="GO:1990281">
    <property type="term" value="C:efflux pump complex"/>
    <property type="evidence" value="ECO:0007669"/>
    <property type="project" value="TreeGrafter"/>
</dbReference>
<dbReference type="InterPro" id="IPR058625">
    <property type="entry name" value="MdtA-like_BSH"/>
</dbReference>
<dbReference type="PANTHER" id="PTHR30469:SF12">
    <property type="entry name" value="MULTIDRUG RESISTANCE PROTEIN MDTA"/>
    <property type="match status" value="1"/>
</dbReference>
<dbReference type="Proteomes" id="UP001055286">
    <property type="component" value="Unassembled WGS sequence"/>
</dbReference>
<evidence type="ECO:0000256" key="8">
    <source>
        <dbReference type="SAM" id="SignalP"/>
    </source>
</evidence>
<organism evidence="13 14">
    <name type="scientific">Methylobacterium frigidaeris</name>
    <dbReference type="NCBI Taxonomy" id="2038277"/>
    <lineage>
        <taxon>Bacteria</taxon>
        <taxon>Pseudomonadati</taxon>
        <taxon>Pseudomonadota</taxon>
        <taxon>Alphaproteobacteria</taxon>
        <taxon>Hyphomicrobiales</taxon>
        <taxon>Methylobacteriaceae</taxon>
        <taxon>Methylobacterium</taxon>
    </lineage>
</organism>
<feature type="region of interest" description="Disordered" evidence="7">
    <location>
        <begin position="364"/>
        <end position="385"/>
    </location>
</feature>
<comment type="similarity">
    <text evidence="2">Belongs to the membrane fusion protein (MFP) (TC 8.A.1) family.</text>
</comment>
<dbReference type="Pfam" id="PF25876">
    <property type="entry name" value="HH_MFP_RND"/>
    <property type="match status" value="1"/>
</dbReference>
<feature type="domain" description="Multidrug resistance protein MdtA-like barrel-sandwich hybrid" evidence="10">
    <location>
        <begin position="65"/>
        <end position="206"/>
    </location>
</feature>
<feature type="compositionally biased region" description="Polar residues" evidence="7">
    <location>
        <begin position="374"/>
        <end position="385"/>
    </location>
</feature>
<dbReference type="NCBIfam" id="TIGR01730">
    <property type="entry name" value="RND_mfp"/>
    <property type="match status" value="1"/>
</dbReference>
<evidence type="ECO:0000259" key="9">
    <source>
        <dbReference type="Pfam" id="PF25876"/>
    </source>
</evidence>
<evidence type="ECO:0000256" key="6">
    <source>
        <dbReference type="ARBA" id="ARBA00023136"/>
    </source>
</evidence>
<comment type="caution">
    <text evidence="13">The sequence shown here is derived from an EMBL/GenBank/DDBJ whole genome shotgun (WGS) entry which is preliminary data.</text>
</comment>
<keyword evidence="14" id="KW-1185">Reference proteome</keyword>
<evidence type="ECO:0000256" key="2">
    <source>
        <dbReference type="ARBA" id="ARBA00009477"/>
    </source>
</evidence>
<dbReference type="InterPro" id="IPR006143">
    <property type="entry name" value="RND_pump_MFP"/>
</dbReference>
<dbReference type="Pfam" id="PF25917">
    <property type="entry name" value="BSH_RND"/>
    <property type="match status" value="1"/>
</dbReference>
<proteinExistence type="inferred from homology"/>
<dbReference type="InterPro" id="IPR058624">
    <property type="entry name" value="MdtA-like_HH"/>
</dbReference>
<name>A0AA37M330_9HYPH</name>
<evidence type="ECO:0000256" key="1">
    <source>
        <dbReference type="ARBA" id="ARBA00004236"/>
    </source>
</evidence>
<comment type="subcellular location">
    <subcellularLocation>
        <location evidence="1">Cell membrane</location>
    </subcellularLocation>
</comment>
<dbReference type="Gene3D" id="2.40.50.100">
    <property type="match status" value="1"/>
</dbReference>
<dbReference type="GO" id="GO:0015562">
    <property type="term" value="F:efflux transmembrane transporter activity"/>
    <property type="evidence" value="ECO:0007669"/>
    <property type="project" value="TreeGrafter"/>
</dbReference>